<accession>A0A7J7KWT7</accession>
<evidence type="ECO:0000313" key="3">
    <source>
        <dbReference type="Proteomes" id="UP000541444"/>
    </source>
</evidence>
<feature type="compositionally biased region" description="Basic residues" evidence="1">
    <location>
        <begin position="212"/>
        <end position="225"/>
    </location>
</feature>
<protein>
    <submittedName>
        <fullName evidence="2">Uncharacterized protein</fullName>
    </submittedName>
</protein>
<feature type="region of interest" description="Disordered" evidence="1">
    <location>
        <begin position="212"/>
        <end position="236"/>
    </location>
</feature>
<evidence type="ECO:0000256" key="1">
    <source>
        <dbReference type="SAM" id="MobiDB-lite"/>
    </source>
</evidence>
<dbReference type="EMBL" id="JACGCM010002827">
    <property type="protein sequence ID" value="KAF6134807.1"/>
    <property type="molecule type" value="Genomic_DNA"/>
</dbReference>
<sequence>MGSSFVNEVSISGRMNESDNEGEGGLEQFSGFTGQLVSYPPSSDAFRKFCKAKVVVGGSEYFDGDVRSDLSEGFLCYLSQLEYGLSLPLTNLAKRIMNTIGVCPVQMNGNMWELYEVKNFKASGGSYLCASVTRRRFFNLNSAGRSRNDNIIWVKVNCLQRDDDEPLDLRFRSVKKNVKSTVENKESPLDEVTEEEAELELILRELSMSRKKRVDSRSNKVRKAQSTRSMAAVDEGRKKISGEEARAKTHGSGSLAQLNLTTSKIAQKFPKRQIKKALPASGNTGSGEVATRKRRRVEPLGGSEMVIEGRSASMDDLKEVEERARLLVFSRGFGSVRDRLGRHLMLKGYSQEEVDVIKVDTYAEEEEEEVEVLGVMDGLDGVSPQMALDNQGDNVELPEGWSEKVVRKMSLRINDLESGLARE</sequence>
<evidence type="ECO:0000313" key="2">
    <source>
        <dbReference type="EMBL" id="KAF6134807.1"/>
    </source>
</evidence>
<organism evidence="2 3">
    <name type="scientific">Kingdonia uniflora</name>
    <dbReference type="NCBI Taxonomy" id="39325"/>
    <lineage>
        <taxon>Eukaryota</taxon>
        <taxon>Viridiplantae</taxon>
        <taxon>Streptophyta</taxon>
        <taxon>Embryophyta</taxon>
        <taxon>Tracheophyta</taxon>
        <taxon>Spermatophyta</taxon>
        <taxon>Magnoliopsida</taxon>
        <taxon>Ranunculales</taxon>
        <taxon>Circaeasteraceae</taxon>
        <taxon>Kingdonia</taxon>
    </lineage>
</organism>
<keyword evidence="3" id="KW-1185">Reference proteome</keyword>
<comment type="caution">
    <text evidence="2">The sequence shown here is derived from an EMBL/GenBank/DDBJ whole genome shotgun (WGS) entry which is preliminary data.</text>
</comment>
<dbReference type="AlphaFoldDB" id="A0A7J7KWT7"/>
<gene>
    <name evidence="2" type="ORF">GIB67_002208</name>
</gene>
<reference evidence="2 3" key="1">
    <citation type="journal article" date="2020" name="IScience">
        <title>Genome Sequencing of the Endangered Kingdonia uniflora (Circaeasteraceae, Ranunculales) Reveals Potential Mechanisms of Evolutionary Specialization.</title>
        <authorList>
            <person name="Sun Y."/>
            <person name="Deng T."/>
            <person name="Zhang A."/>
            <person name="Moore M.J."/>
            <person name="Landis J.B."/>
            <person name="Lin N."/>
            <person name="Zhang H."/>
            <person name="Zhang X."/>
            <person name="Huang J."/>
            <person name="Zhang X."/>
            <person name="Sun H."/>
            <person name="Wang H."/>
        </authorList>
    </citation>
    <scope>NUCLEOTIDE SEQUENCE [LARGE SCALE GENOMIC DNA]</scope>
    <source>
        <strain evidence="2">TB1705</strain>
        <tissue evidence="2">Leaf</tissue>
    </source>
</reference>
<name>A0A7J7KWT7_9MAGN</name>
<proteinExistence type="predicted"/>
<dbReference type="Proteomes" id="UP000541444">
    <property type="component" value="Unassembled WGS sequence"/>
</dbReference>